<keyword evidence="1" id="KW-0001">2Fe-2S</keyword>
<dbReference type="PANTHER" id="PTHR21496:SF23">
    <property type="entry name" value="3-PHENYLPROPIONATE_CINNAMIC ACID DIOXYGENASE FERREDOXIN SUBUNIT"/>
    <property type="match status" value="1"/>
</dbReference>
<dbReference type="PANTHER" id="PTHR21496">
    <property type="entry name" value="FERREDOXIN-RELATED"/>
    <property type="match status" value="1"/>
</dbReference>
<dbReference type="AlphaFoldDB" id="A0A859R7I6"/>
<dbReference type="Pfam" id="PF00355">
    <property type="entry name" value="Rieske"/>
    <property type="match status" value="1"/>
</dbReference>
<keyword evidence="4" id="KW-0411">Iron-sulfur</keyword>
<evidence type="ECO:0000256" key="3">
    <source>
        <dbReference type="ARBA" id="ARBA00023004"/>
    </source>
</evidence>
<keyword evidence="6" id="KW-1185">Reference proteome</keyword>
<dbReference type="InterPro" id="IPR036922">
    <property type="entry name" value="Rieske_2Fe-2S_sf"/>
</dbReference>
<accession>A0A859R7I6</accession>
<dbReference type="EMBL" id="CP041241">
    <property type="protein sequence ID" value="QLL65428.1"/>
    <property type="molecule type" value="Genomic_DNA"/>
</dbReference>
<dbReference type="KEGG" id="emx:FKV68_29285"/>
<evidence type="ECO:0000256" key="4">
    <source>
        <dbReference type="ARBA" id="ARBA00023014"/>
    </source>
</evidence>
<keyword evidence="5" id="KW-0614">Plasmid</keyword>
<organism evidence="5 6">
    <name type="scientific">Sinorhizobium mexicanum</name>
    <dbReference type="NCBI Taxonomy" id="375549"/>
    <lineage>
        <taxon>Bacteria</taxon>
        <taxon>Pseudomonadati</taxon>
        <taxon>Pseudomonadota</taxon>
        <taxon>Alphaproteobacteria</taxon>
        <taxon>Hyphomicrobiales</taxon>
        <taxon>Rhizobiaceae</taxon>
        <taxon>Sinorhizobium/Ensifer group</taxon>
        <taxon>Sinorhizobium</taxon>
    </lineage>
</organism>
<dbReference type="Gene3D" id="2.102.10.10">
    <property type="entry name" value="Rieske [2Fe-2S] iron-sulphur domain"/>
    <property type="match status" value="1"/>
</dbReference>
<keyword evidence="2" id="KW-0479">Metal-binding</keyword>
<dbReference type="SUPFAM" id="SSF50022">
    <property type="entry name" value="ISP domain"/>
    <property type="match status" value="1"/>
</dbReference>
<reference evidence="5 6" key="1">
    <citation type="submission" date="2019-06" db="EMBL/GenBank/DDBJ databases">
        <title>Complete genome sequence of Ensifer mexicanus ITTG R7 isolated from nodules of Acacia angustissima (Mill.) Kuntze.</title>
        <authorList>
            <person name="Rincon-Rosales R."/>
            <person name="Rogel M.A."/>
            <person name="Guerrero G."/>
            <person name="Rincon-Molina C.I."/>
            <person name="Lopez-Lopez A."/>
            <person name="Martinez-Romero E."/>
        </authorList>
    </citation>
    <scope>NUCLEOTIDE SEQUENCE [LARGE SCALE GENOMIC DNA]</scope>
    <source>
        <strain evidence="5 6">ITTG R7</strain>
        <plasmid evidence="6">pemeittgr7c</plasmid>
    </source>
</reference>
<sequence length="137" mass="14845">MARHIVAALAEIPPGSQKLVHVKGRSIAVFNVNGELFGISDTCPHQGGSLAAGATVGLTTSTEPGKFCHSRPGEFVRCPWHSWEFDLRTGKSWCDPRKFRARPYDLSVESGEALVAGPYVAETFGVSVEDQYVVVEL</sequence>
<protein>
    <submittedName>
        <fullName evidence="5">Rieske (2Fe-2S) protein</fullName>
    </submittedName>
</protein>
<dbReference type="GO" id="GO:0046872">
    <property type="term" value="F:metal ion binding"/>
    <property type="evidence" value="ECO:0007669"/>
    <property type="project" value="UniProtKB-KW"/>
</dbReference>
<geneLocation type="plasmid" evidence="6">
    <name>pemeittgr7c</name>
</geneLocation>
<evidence type="ECO:0000256" key="1">
    <source>
        <dbReference type="ARBA" id="ARBA00022714"/>
    </source>
</evidence>
<evidence type="ECO:0000256" key="2">
    <source>
        <dbReference type="ARBA" id="ARBA00022723"/>
    </source>
</evidence>
<dbReference type="GO" id="GO:0051537">
    <property type="term" value="F:2 iron, 2 sulfur cluster binding"/>
    <property type="evidence" value="ECO:0007669"/>
    <property type="project" value="UniProtKB-KW"/>
</dbReference>
<dbReference type="PROSITE" id="PS51296">
    <property type="entry name" value="RIESKE"/>
    <property type="match status" value="1"/>
</dbReference>
<dbReference type="Proteomes" id="UP000510721">
    <property type="component" value="Plasmid pEmeITTGR7c"/>
</dbReference>
<evidence type="ECO:0000313" key="6">
    <source>
        <dbReference type="Proteomes" id="UP000510721"/>
    </source>
</evidence>
<dbReference type="RefSeq" id="WP_180942330.1">
    <property type="nucleotide sequence ID" value="NZ_CP041241.1"/>
</dbReference>
<evidence type="ECO:0000313" key="5">
    <source>
        <dbReference type="EMBL" id="QLL65428.1"/>
    </source>
</evidence>
<name>A0A859R7I6_9HYPH</name>
<keyword evidence="3" id="KW-0408">Iron</keyword>
<proteinExistence type="predicted"/>
<dbReference type="InterPro" id="IPR017941">
    <property type="entry name" value="Rieske_2Fe-2S"/>
</dbReference>
<gene>
    <name evidence="5" type="ORF">FKV68_29285</name>
</gene>